<feature type="compositionally biased region" description="Polar residues" evidence="1">
    <location>
        <begin position="21"/>
        <end position="42"/>
    </location>
</feature>
<feature type="region of interest" description="Disordered" evidence="1">
    <location>
        <begin position="156"/>
        <end position="176"/>
    </location>
</feature>
<accession>A0A0N0DZ79</accession>
<dbReference type="VEuPathDB" id="TriTrypDB:LpyrH10_02_3950"/>
<gene>
    <name evidence="2" type="ORF">ABB37_01421</name>
</gene>
<dbReference type="EMBL" id="LGTL01000002">
    <property type="protein sequence ID" value="KPA84985.1"/>
    <property type="molecule type" value="Genomic_DNA"/>
</dbReference>
<dbReference type="AlphaFoldDB" id="A0A0N0DZ79"/>
<dbReference type="EMBL" id="LGTL01000002">
    <property type="protein sequence ID" value="KPA84987.1"/>
    <property type="molecule type" value="Genomic_DNA"/>
</dbReference>
<organism evidence="2 3">
    <name type="scientific">Leptomonas pyrrhocoris</name>
    <name type="common">Firebug parasite</name>
    <dbReference type="NCBI Taxonomy" id="157538"/>
    <lineage>
        <taxon>Eukaryota</taxon>
        <taxon>Discoba</taxon>
        <taxon>Euglenozoa</taxon>
        <taxon>Kinetoplastea</taxon>
        <taxon>Metakinetoplastina</taxon>
        <taxon>Trypanosomatida</taxon>
        <taxon>Trypanosomatidae</taxon>
        <taxon>Leishmaniinae</taxon>
        <taxon>Leptomonas</taxon>
    </lineage>
</organism>
<evidence type="ECO:0000313" key="2">
    <source>
        <dbReference type="EMBL" id="KPA84985.1"/>
    </source>
</evidence>
<reference evidence="2 3" key="1">
    <citation type="submission" date="2015-07" db="EMBL/GenBank/DDBJ databases">
        <title>High-quality genome of monoxenous trypanosomatid Leptomonas pyrrhocoris.</title>
        <authorList>
            <person name="Flegontov P."/>
            <person name="Butenko A."/>
            <person name="Firsov S."/>
            <person name="Vlcek C."/>
            <person name="Logacheva M.D."/>
            <person name="Field M."/>
            <person name="Filatov D."/>
            <person name="Flegontova O."/>
            <person name="Gerasimov E."/>
            <person name="Jackson A.P."/>
            <person name="Kelly S."/>
            <person name="Opperdoes F."/>
            <person name="O'Reilly A."/>
            <person name="Votypka J."/>
            <person name="Yurchenko V."/>
            <person name="Lukes J."/>
        </authorList>
    </citation>
    <scope>NUCLEOTIDE SEQUENCE [LARGE SCALE GENOMIC DNA]</scope>
    <source>
        <strain evidence="2">H10</strain>
    </source>
</reference>
<dbReference type="OrthoDB" id="247936at2759"/>
<dbReference type="Proteomes" id="UP000037923">
    <property type="component" value="Unassembled WGS sequence"/>
</dbReference>
<dbReference type="OMA" id="TFWRHPG"/>
<name>A0A0N0DZ79_LEPPY</name>
<proteinExistence type="predicted"/>
<evidence type="ECO:0000313" key="3">
    <source>
        <dbReference type="Proteomes" id="UP000037923"/>
    </source>
</evidence>
<sequence length="721" mass="77672">MEPLGCSCVLVTQRDMREAKSSFNENTSTEKATKAPQQSSPSHTRHRVTLTGITPGTVLRTRASVAAWVRTAHQLPSPEQYTIVMRDGQRVPAAASFGHSVSLPVLPCRRASALTCAQCPWMALQERQQSKSAKQRAWRTSLTGAVRNCWSAALSSATEEPAKEGDDRKDGRTPHVSPHIYTQMMSCISFLAPLATPVPSNRLQALQLQFCRRLQQGGTGTAIAAATELSRRDIHLCTIHDRAVIHLLREGAITSNESGSAAMDGAADRRSDCLLETLEQKRLVSFLQRWAAKLPTSMQDRLHGVFISQPNTTTTLSAATASSSLHVVLVVERDLSVLGMQSPLCGSAHPADLLSAEEQQLVGVVTSAAPLLADVEVLVCILGESSLVHSPTGAPEACVHVLYPTLNRAGSIEQLQHGNCGGSSTVKEPDSCTKITQLRDASSALHVRCWCEPLEKELQARLSPYHAAFSAVPHTWLTLGDGKEAENPARAQPPPLRHSPNALPWVPTFWRHPAALDMCCSALMSLLLEEMEDRVCLSPTATKDSLRTPKVIEVQTPLSIEIRPVHSSLTAGASAEDIGAFAGQRILDAALQSLSCEATVFSSLTEPRRASENMQENHALRTVPQHVLVSVSDSSSDATGTADVEAALTASLTMPVRLCLYSCTANMKTEKLSARVASIVQMAVSCRTVVRVRAGIIDVDPLSSSYVAFAQVDLTLGTIQR</sequence>
<dbReference type="EMBL" id="LGTL01000002">
    <property type="protein sequence ID" value="KPA84986.1"/>
    <property type="molecule type" value="Genomic_DNA"/>
</dbReference>
<protein>
    <submittedName>
        <fullName evidence="2">Uncharacterized protein</fullName>
    </submittedName>
</protein>
<keyword evidence="3" id="KW-1185">Reference proteome</keyword>
<comment type="caution">
    <text evidence="2">The sequence shown here is derived from an EMBL/GenBank/DDBJ whole genome shotgun (WGS) entry which is preliminary data.</text>
</comment>
<dbReference type="RefSeq" id="XP_015663425.1">
    <property type="nucleotide sequence ID" value="XM_015797905.1"/>
</dbReference>
<feature type="compositionally biased region" description="Basic and acidic residues" evidence="1">
    <location>
        <begin position="160"/>
        <end position="173"/>
    </location>
</feature>
<dbReference type="GeneID" id="26901716"/>
<evidence type="ECO:0000256" key="1">
    <source>
        <dbReference type="SAM" id="MobiDB-lite"/>
    </source>
</evidence>
<dbReference type="RefSeq" id="XP_015663424.1">
    <property type="nucleotide sequence ID" value="XM_015797904.1"/>
</dbReference>
<feature type="region of interest" description="Disordered" evidence="1">
    <location>
        <begin position="21"/>
        <end position="46"/>
    </location>
</feature>
<dbReference type="RefSeq" id="XP_015663426.1">
    <property type="nucleotide sequence ID" value="XM_015797906.1"/>
</dbReference>